<dbReference type="PANTHER" id="PTHR19353:SF30">
    <property type="entry name" value="DELTA 8-(E)-SPHINGOLIPID DESATURASE"/>
    <property type="match status" value="1"/>
</dbReference>
<comment type="similarity">
    <text evidence="4">Belongs to the fatty acid desaturase type 1 family.</text>
</comment>
<dbReference type="InParanoid" id="A0A0C3ES77"/>
<evidence type="ECO:0000256" key="16">
    <source>
        <dbReference type="SAM" id="Phobius"/>
    </source>
</evidence>
<dbReference type="EMBL" id="KN833047">
    <property type="protein sequence ID" value="KIM75425.1"/>
    <property type="molecule type" value="Genomic_DNA"/>
</dbReference>
<keyword evidence="13" id="KW-0408">Iron</keyword>
<evidence type="ECO:0000256" key="2">
    <source>
        <dbReference type="ARBA" id="ARBA00004760"/>
    </source>
</evidence>
<evidence type="ECO:0000256" key="5">
    <source>
        <dbReference type="ARBA" id="ARBA00012019"/>
    </source>
</evidence>
<keyword evidence="19" id="KW-1185">Reference proteome</keyword>
<dbReference type="Pfam" id="PF00173">
    <property type="entry name" value="Cyt-b5"/>
    <property type="match status" value="1"/>
</dbReference>
<dbReference type="GO" id="GO:0016717">
    <property type="term" value="F:oxidoreductase activity, acting on paired donors, with oxidation of a pair of donors resulting in the reduction of molecular oxygen to two molecules of water"/>
    <property type="evidence" value="ECO:0007669"/>
    <property type="project" value="TreeGrafter"/>
</dbReference>
<dbReference type="HOGENOM" id="CLU_016265_3_1_1"/>
<dbReference type="PIRSF" id="PIRSF015921">
    <property type="entry name" value="FA_sphinglp_des"/>
    <property type="match status" value="1"/>
</dbReference>
<dbReference type="Pfam" id="PF00487">
    <property type="entry name" value="FA_desaturase"/>
    <property type="match status" value="1"/>
</dbReference>
<comment type="pathway">
    <text evidence="2">Lipid metabolism; sphingolipid metabolism.</text>
</comment>
<feature type="transmembrane region" description="Helical" evidence="16">
    <location>
        <begin position="198"/>
        <end position="225"/>
    </location>
</feature>
<protein>
    <recommendedName>
        <fullName evidence="6">Delta 8-(E)-sphingolipid desaturase</fullName>
        <ecNumber evidence="5">1.14.19.18</ecNumber>
    </recommendedName>
</protein>
<feature type="transmembrane region" description="Helical" evidence="16">
    <location>
        <begin position="245"/>
        <end position="267"/>
    </location>
</feature>
<keyword evidence="7" id="KW-0349">Heme</keyword>
<accession>A0A0C3ES77</accession>
<dbReference type="STRING" id="765440.A0A0C3ES77"/>
<dbReference type="InterPro" id="IPR036400">
    <property type="entry name" value="Cyt_B5-like_heme/steroid_sf"/>
</dbReference>
<reference evidence="19" key="2">
    <citation type="submission" date="2015-01" db="EMBL/GenBank/DDBJ databases">
        <title>Evolutionary Origins and Diversification of the Mycorrhizal Mutualists.</title>
        <authorList>
            <consortium name="DOE Joint Genome Institute"/>
            <consortium name="Mycorrhizal Genomics Consortium"/>
            <person name="Kohler A."/>
            <person name="Kuo A."/>
            <person name="Nagy L.G."/>
            <person name="Floudas D."/>
            <person name="Copeland A."/>
            <person name="Barry K.W."/>
            <person name="Cichocki N."/>
            <person name="Veneault-Fourrey C."/>
            <person name="LaButti K."/>
            <person name="Lindquist E.A."/>
            <person name="Lipzen A."/>
            <person name="Lundell T."/>
            <person name="Morin E."/>
            <person name="Murat C."/>
            <person name="Riley R."/>
            <person name="Ohm R."/>
            <person name="Sun H."/>
            <person name="Tunlid A."/>
            <person name="Henrissat B."/>
            <person name="Grigoriev I.V."/>
            <person name="Hibbett D.S."/>
            <person name="Martin F."/>
        </authorList>
    </citation>
    <scope>NUCLEOTIDE SEQUENCE [LARGE SCALE GENOMIC DNA]</scope>
    <source>
        <strain evidence="19">F 1598</strain>
    </source>
</reference>
<organism evidence="18 19">
    <name type="scientific">Piloderma croceum (strain F 1598)</name>
    <dbReference type="NCBI Taxonomy" id="765440"/>
    <lineage>
        <taxon>Eukaryota</taxon>
        <taxon>Fungi</taxon>
        <taxon>Dikarya</taxon>
        <taxon>Basidiomycota</taxon>
        <taxon>Agaricomycotina</taxon>
        <taxon>Agaricomycetes</taxon>
        <taxon>Agaricomycetidae</taxon>
        <taxon>Atheliales</taxon>
        <taxon>Atheliaceae</taxon>
        <taxon>Piloderma</taxon>
    </lineage>
</organism>
<evidence type="ECO:0000256" key="1">
    <source>
        <dbReference type="ARBA" id="ARBA00004141"/>
    </source>
</evidence>
<dbReference type="Gene3D" id="3.10.120.10">
    <property type="entry name" value="Cytochrome b5-like heme/steroid binding domain"/>
    <property type="match status" value="1"/>
</dbReference>
<dbReference type="InterPro" id="IPR005804">
    <property type="entry name" value="FA_desaturase_dom"/>
</dbReference>
<dbReference type="AlphaFoldDB" id="A0A0C3ES77"/>
<evidence type="ECO:0000256" key="12">
    <source>
        <dbReference type="ARBA" id="ARBA00023002"/>
    </source>
</evidence>
<dbReference type="UniPathway" id="UPA00222"/>
<keyword evidence="8 16" id="KW-0812">Transmembrane</keyword>
<comment type="subcellular location">
    <subcellularLocation>
        <location evidence="1">Membrane</location>
        <topology evidence="1">Multi-pass membrane protein</topology>
    </subcellularLocation>
</comment>
<sequence length="528" mass="58969">MGAPSSWSRNKVAQRILAGDSLVIYGNLLLRIPQTWLDQHPGGSLAILHFVGRDASDEIHAYHCDQSINLIKKYVVGTVETAEHGWEPLVPPVMTGWVRKLGKGGLLEWYNEAAAVHSPEDTELSPSSQILLVQKDDDVLSAPSAPTLSSLIPPPTSLSLKVQADHSAAYKALHKRILDAGFYHTPYLTGYGPEVARYLLLATISAVAYSHNWLVTSAVFLGLVWHQLVFTAHDLGHMGVTHNWVWDRLLAIFITDLIGGLSISWWVDNHNVHHLVTNHPSHDPDIEHIPFLAISPVFFKTLWSSYYKRPLIFDRFATLFISIQHKLFYIIMAFGRFNLYVNSYGFLMRKAFDTRRARGGRWAWGLEVLAVLGFWCWFGSVLVGCGSWKMALVYLVVSHTVTSPLHVQIVLSHFSMSTADLGPTESFPHRQLRTTTDVICPPSLSFLHGGLHLQVTHHLFPRLPRHNLRAASVLVKEFARERGLVYAEFGFREGNGAVVGVLRGVAEQVAIVGRVADAEVKEKLTKAI</sequence>
<evidence type="ECO:0000256" key="4">
    <source>
        <dbReference type="ARBA" id="ARBA00009295"/>
    </source>
</evidence>
<evidence type="ECO:0000256" key="10">
    <source>
        <dbReference type="ARBA" id="ARBA00022919"/>
    </source>
</evidence>
<keyword evidence="15 16" id="KW-0472">Membrane</keyword>
<dbReference type="GO" id="GO:0006665">
    <property type="term" value="P:sphingolipid metabolic process"/>
    <property type="evidence" value="ECO:0007669"/>
    <property type="project" value="UniProtKB-UniPathway"/>
</dbReference>
<dbReference type="GO" id="GO:0046872">
    <property type="term" value="F:metal ion binding"/>
    <property type="evidence" value="ECO:0007669"/>
    <property type="project" value="UniProtKB-KW"/>
</dbReference>
<keyword evidence="9" id="KW-0479">Metal-binding</keyword>
<feature type="domain" description="Cytochrome b5 heme-binding" evidence="17">
    <location>
        <begin position="4"/>
        <end position="80"/>
    </location>
</feature>
<keyword evidence="12" id="KW-0560">Oxidoreductase</keyword>
<reference evidence="18 19" key="1">
    <citation type="submission" date="2014-04" db="EMBL/GenBank/DDBJ databases">
        <authorList>
            <consortium name="DOE Joint Genome Institute"/>
            <person name="Kuo A."/>
            <person name="Tarkka M."/>
            <person name="Buscot F."/>
            <person name="Kohler A."/>
            <person name="Nagy L.G."/>
            <person name="Floudas D."/>
            <person name="Copeland A."/>
            <person name="Barry K.W."/>
            <person name="Cichocki N."/>
            <person name="Veneault-Fourrey C."/>
            <person name="LaButti K."/>
            <person name="Lindquist E.A."/>
            <person name="Lipzen A."/>
            <person name="Lundell T."/>
            <person name="Morin E."/>
            <person name="Murat C."/>
            <person name="Sun H."/>
            <person name="Tunlid A."/>
            <person name="Henrissat B."/>
            <person name="Grigoriev I.V."/>
            <person name="Hibbett D.S."/>
            <person name="Martin F."/>
            <person name="Nordberg H.P."/>
            <person name="Cantor M.N."/>
            <person name="Hua S.X."/>
        </authorList>
    </citation>
    <scope>NUCLEOTIDE SEQUENCE [LARGE SCALE GENOMIC DNA]</scope>
    <source>
        <strain evidence="18 19">F 1598</strain>
    </source>
</reference>
<evidence type="ECO:0000313" key="19">
    <source>
        <dbReference type="Proteomes" id="UP000054166"/>
    </source>
</evidence>
<evidence type="ECO:0000256" key="7">
    <source>
        <dbReference type="ARBA" id="ARBA00022617"/>
    </source>
</evidence>
<proteinExistence type="inferred from homology"/>
<evidence type="ECO:0000259" key="17">
    <source>
        <dbReference type="PROSITE" id="PS50255"/>
    </source>
</evidence>
<evidence type="ECO:0000313" key="18">
    <source>
        <dbReference type="EMBL" id="KIM75425.1"/>
    </source>
</evidence>
<keyword evidence="10" id="KW-0746">Sphingolipid metabolism</keyword>
<evidence type="ECO:0000256" key="3">
    <source>
        <dbReference type="ARBA" id="ARBA00004991"/>
    </source>
</evidence>
<dbReference type="PROSITE" id="PS50255">
    <property type="entry name" value="CYTOCHROME_B5_2"/>
    <property type="match status" value="1"/>
</dbReference>
<dbReference type="InterPro" id="IPR012171">
    <property type="entry name" value="Fatty_acid_desaturase"/>
</dbReference>
<dbReference type="SMART" id="SM01117">
    <property type="entry name" value="Cyt-b5"/>
    <property type="match status" value="1"/>
</dbReference>
<dbReference type="OrthoDB" id="260091at2759"/>
<dbReference type="Proteomes" id="UP000054166">
    <property type="component" value="Unassembled WGS sequence"/>
</dbReference>
<dbReference type="EC" id="1.14.19.18" evidence="5"/>
<dbReference type="GO" id="GO:0016020">
    <property type="term" value="C:membrane"/>
    <property type="evidence" value="ECO:0007669"/>
    <property type="project" value="UniProtKB-SubCell"/>
</dbReference>
<evidence type="ECO:0000256" key="13">
    <source>
        <dbReference type="ARBA" id="ARBA00023004"/>
    </source>
</evidence>
<dbReference type="SUPFAM" id="SSF55856">
    <property type="entry name" value="Cytochrome b5-like heme/steroid binding domain"/>
    <property type="match status" value="1"/>
</dbReference>
<dbReference type="InterPro" id="IPR001199">
    <property type="entry name" value="Cyt_B5-like_heme/steroid-bd"/>
</dbReference>
<evidence type="ECO:0000256" key="11">
    <source>
        <dbReference type="ARBA" id="ARBA00022989"/>
    </source>
</evidence>
<dbReference type="PANTHER" id="PTHR19353">
    <property type="entry name" value="FATTY ACID DESATURASE 2"/>
    <property type="match status" value="1"/>
</dbReference>
<evidence type="ECO:0000256" key="8">
    <source>
        <dbReference type="ARBA" id="ARBA00022692"/>
    </source>
</evidence>
<comment type="pathway">
    <text evidence="3">Sphingolipid metabolism.</text>
</comment>
<gene>
    <name evidence="18" type="ORF">PILCRDRAFT_78983</name>
</gene>
<evidence type="ECO:0000256" key="6">
    <source>
        <dbReference type="ARBA" id="ARBA00016939"/>
    </source>
</evidence>
<dbReference type="CDD" id="cd03506">
    <property type="entry name" value="Delta6-FADS-like"/>
    <property type="match status" value="1"/>
</dbReference>
<keyword evidence="14" id="KW-0443">Lipid metabolism</keyword>
<evidence type="ECO:0000256" key="15">
    <source>
        <dbReference type="ARBA" id="ARBA00023136"/>
    </source>
</evidence>
<feature type="transmembrane region" description="Helical" evidence="16">
    <location>
        <begin position="327"/>
        <end position="347"/>
    </location>
</feature>
<feature type="transmembrane region" description="Helical" evidence="16">
    <location>
        <begin position="368"/>
        <end position="397"/>
    </location>
</feature>
<name>A0A0C3ES77_PILCF</name>
<evidence type="ECO:0000256" key="14">
    <source>
        <dbReference type="ARBA" id="ARBA00023098"/>
    </source>
</evidence>
<keyword evidence="11 16" id="KW-1133">Transmembrane helix</keyword>
<evidence type="ECO:0000256" key="9">
    <source>
        <dbReference type="ARBA" id="ARBA00022723"/>
    </source>
</evidence>